<comment type="caution">
    <text evidence="1">The sequence shown here is derived from an EMBL/GenBank/DDBJ whole genome shotgun (WGS) entry which is preliminary data.</text>
</comment>
<keyword evidence="2" id="KW-1185">Reference proteome</keyword>
<proteinExistence type="predicted"/>
<dbReference type="PANTHER" id="PTHR33917">
    <property type="entry name" value="PROTEIN EXECUTER 1, CHLOROPLASTIC"/>
    <property type="match status" value="1"/>
</dbReference>
<organism evidence="1 2">
    <name type="scientific">Pisum sativum</name>
    <name type="common">Garden pea</name>
    <name type="synonym">Lathyrus oleraceus</name>
    <dbReference type="NCBI Taxonomy" id="3888"/>
    <lineage>
        <taxon>Eukaryota</taxon>
        <taxon>Viridiplantae</taxon>
        <taxon>Streptophyta</taxon>
        <taxon>Embryophyta</taxon>
        <taxon>Tracheophyta</taxon>
        <taxon>Spermatophyta</taxon>
        <taxon>Magnoliopsida</taxon>
        <taxon>eudicotyledons</taxon>
        <taxon>Gunneridae</taxon>
        <taxon>Pentapetalae</taxon>
        <taxon>rosids</taxon>
        <taxon>fabids</taxon>
        <taxon>Fabales</taxon>
        <taxon>Fabaceae</taxon>
        <taxon>Papilionoideae</taxon>
        <taxon>50 kb inversion clade</taxon>
        <taxon>NPAAA clade</taxon>
        <taxon>Hologalegina</taxon>
        <taxon>IRL clade</taxon>
        <taxon>Fabeae</taxon>
        <taxon>Lathyrus</taxon>
    </lineage>
</organism>
<dbReference type="EMBL" id="JAMSHJ010000007">
    <property type="protein sequence ID" value="KAI5390042.1"/>
    <property type="molecule type" value="Genomic_DNA"/>
</dbReference>
<dbReference type="Proteomes" id="UP001058974">
    <property type="component" value="Chromosome 7"/>
</dbReference>
<accession>A0A9D4VUQ3</accession>
<dbReference type="GO" id="GO:0010343">
    <property type="term" value="P:singlet oxygen-mediated programmed cell death"/>
    <property type="evidence" value="ECO:0007669"/>
    <property type="project" value="InterPro"/>
</dbReference>
<evidence type="ECO:0000313" key="1">
    <source>
        <dbReference type="EMBL" id="KAI5390042.1"/>
    </source>
</evidence>
<name>A0A9D4VUQ3_PEA</name>
<dbReference type="GO" id="GO:0042651">
    <property type="term" value="C:thylakoid membrane"/>
    <property type="evidence" value="ECO:0007669"/>
    <property type="project" value="TreeGrafter"/>
</dbReference>
<dbReference type="AlphaFoldDB" id="A0A9D4VUQ3"/>
<sequence length="166" mass="18603">MLNHGMIIAMDLFVIGIGYRLCFDVWICTHGKAWQGILVTEKLSTFDNSVDQLTSRSSISKSSSQLRHAVYVEDYEEASRLQVAIAAASNNDSVGKVISLLKRAIKEERYHDAAFIRDKAGAGLMQCHRAAPVIHIGAEIAITRVDNLFLTSRQHFPHHFTYETNN</sequence>
<protein>
    <submittedName>
        <fullName evidence="1">Uncharacterized protein</fullName>
    </submittedName>
</protein>
<reference evidence="1 2" key="1">
    <citation type="journal article" date="2022" name="Nat. Genet.">
        <title>Improved pea reference genome and pan-genome highlight genomic features and evolutionary characteristics.</title>
        <authorList>
            <person name="Yang T."/>
            <person name="Liu R."/>
            <person name="Luo Y."/>
            <person name="Hu S."/>
            <person name="Wang D."/>
            <person name="Wang C."/>
            <person name="Pandey M.K."/>
            <person name="Ge S."/>
            <person name="Xu Q."/>
            <person name="Li N."/>
            <person name="Li G."/>
            <person name="Huang Y."/>
            <person name="Saxena R.K."/>
            <person name="Ji Y."/>
            <person name="Li M."/>
            <person name="Yan X."/>
            <person name="He Y."/>
            <person name="Liu Y."/>
            <person name="Wang X."/>
            <person name="Xiang C."/>
            <person name="Varshney R.K."/>
            <person name="Ding H."/>
            <person name="Gao S."/>
            <person name="Zong X."/>
        </authorList>
    </citation>
    <scope>NUCLEOTIDE SEQUENCE [LARGE SCALE GENOMIC DNA]</scope>
    <source>
        <strain evidence="1 2">cv. Zhongwan 6</strain>
    </source>
</reference>
<dbReference type="Gramene" id="Psat07G0539100-T1">
    <property type="protein sequence ID" value="KAI5390042.1"/>
    <property type="gene ID" value="KIW84_075391"/>
</dbReference>
<gene>
    <name evidence="1" type="ORF">KIW84_075391</name>
</gene>
<dbReference type="InterPro" id="IPR044680">
    <property type="entry name" value="EX1/2"/>
</dbReference>
<dbReference type="PANTHER" id="PTHR33917:SF3">
    <property type="entry name" value="PROTEIN EXECUTER 1, CHLOROPLASTIC"/>
    <property type="match status" value="1"/>
</dbReference>
<evidence type="ECO:0000313" key="2">
    <source>
        <dbReference type="Proteomes" id="UP001058974"/>
    </source>
</evidence>